<reference evidence="1" key="1">
    <citation type="journal article" date="2015" name="Nature">
        <title>Complex archaea that bridge the gap between prokaryotes and eukaryotes.</title>
        <authorList>
            <person name="Spang A."/>
            <person name="Saw J.H."/>
            <person name="Jorgensen S.L."/>
            <person name="Zaremba-Niedzwiedzka K."/>
            <person name="Martijn J."/>
            <person name="Lind A.E."/>
            <person name="van Eijk R."/>
            <person name="Schleper C."/>
            <person name="Guy L."/>
            <person name="Ettema T.J."/>
        </authorList>
    </citation>
    <scope>NUCLEOTIDE SEQUENCE</scope>
</reference>
<evidence type="ECO:0000313" key="1">
    <source>
        <dbReference type="EMBL" id="KKM92924.1"/>
    </source>
</evidence>
<gene>
    <name evidence="1" type="ORF">LCGC14_1213610</name>
</gene>
<proteinExistence type="predicted"/>
<sequence>MTTGEIKELLKREIDFRGAARKIREFQIEDSENAWELFYATHENDPKLHYGPHLEKLVTAGADHDSLCDAFDEVFTDLLNEALKKVQLKIVEED</sequence>
<protein>
    <submittedName>
        <fullName evidence="1">Uncharacterized protein</fullName>
    </submittedName>
</protein>
<organism evidence="1">
    <name type="scientific">marine sediment metagenome</name>
    <dbReference type="NCBI Taxonomy" id="412755"/>
    <lineage>
        <taxon>unclassified sequences</taxon>
        <taxon>metagenomes</taxon>
        <taxon>ecological metagenomes</taxon>
    </lineage>
</organism>
<accession>A0A0F9LDD8</accession>
<name>A0A0F9LDD8_9ZZZZ</name>
<comment type="caution">
    <text evidence="1">The sequence shown here is derived from an EMBL/GenBank/DDBJ whole genome shotgun (WGS) entry which is preliminary data.</text>
</comment>
<dbReference type="AlphaFoldDB" id="A0A0F9LDD8"/>
<dbReference type="EMBL" id="LAZR01006334">
    <property type="protein sequence ID" value="KKM92924.1"/>
    <property type="molecule type" value="Genomic_DNA"/>
</dbReference>